<evidence type="ECO:0000313" key="3">
    <source>
        <dbReference type="Proteomes" id="UP000635316"/>
    </source>
</evidence>
<dbReference type="RefSeq" id="WP_200232712.1">
    <property type="nucleotide sequence ID" value="NZ_JAENGP010000001.1"/>
</dbReference>
<evidence type="ECO:0000256" key="1">
    <source>
        <dbReference type="SAM" id="Coils"/>
    </source>
</evidence>
<dbReference type="PROSITE" id="PS51257">
    <property type="entry name" value="PROKAR_LIPOPROTEIN"/>
    <property type="match status" value="1"/>
</dbReference>
<dbReference type="Proteomes" id="UP000635316">
    <property type="component" value="Unassembled WGS sequence"/>
</dbReference>
<sequence length="195" mass="22445">MKINNIYIVFTISIITGCSSVSEYEIRKQKAREDLPKYEAAYQNTNCQRLKFNFERSMSFSNLDANNYLKCLEIEEERNDLRAVATGMINKSELSASKSLNDNRLIFSSLSEGEISLGDARKMYELSKIKAEQDASSEISYSNALYRQGLENQRRTWEEQNTIRENMFKSLQRSRPIVTRCKPNLSGSVDCTTTQ</sequence>
<protein>
    <recommendedName>
        <fullName evidence="4">Lipoprotein</fullName>
    </recommendedName>
</protein>
<keyword evidence="3" id="KW-1185">Reference proteome</keyword>
<accession>A0ABS1E831</accession>
<evidence type="ECO:0000313" key="2">
    <source>
        <dbReference type="EMBL" id="MBK1779707.1"/>
    </source>
</evidence>
<name>A0ABS1E831_9BURK</name>
<keyword evidence="1" id="KW-0175">Coiled coil</keyword>
<reference evidence="2 3" key="1">
    <citation type="submission" date="2020-12" db="EMBL/GenBank/DDBJ databases">
        <authorList>
            <person name="Lu T."/>
            <person name="Wang Q."/>
            <person name="Han X."/>
        </authorList>
    </citation>
    <scope>NUCLEOTIDE SEQUENCE [LARGE SCALE GENOMIC DNA]</scope>
    <source>
        <strain evidence="2 3">WQ 585</strain>
    </source>
</reference>
<comment type="caution">
    <text evidence="2">The sequence shown here is derived from an EMBL/GenBank/DDBJ whole genome shotgun (WGS) entry which is preliminary data.</text>
</comment>
<proteinExistence type="predicted"/>
<evidence type="ECO:0008006" key="4">
    <source>
        <dbReference type="Google" id="ProtNLM"/>
    </source>
</evidence>
<dbReference type="EMBL" id="JAENGP010000001">
    <property type="protein sequence ID" value="MBK1779707.1"/>
    <property type="molecule type" value="Genomic_DNA"/>
</dbReference>
<gene>
    <name evidence="2" type="ORF">JHL22_00590</name>
</gene>
<organism evidence="2 3">
    <name type="scientific">Advenella mandrilli</name>
    <dbReference type="NCBI Taxonomy" id="2800330"/>
    <lineage>
        <taxon>Bacteria</taxon>
        <taxon>Pseudomonadati</taxon>
        <taxon>Pseudomonadota</taxon>
        <taxon>Betaproteobacteria</taxon>
        <taxon>Burkholderiales</taxon>
        <taxon>Alcaligenaceae</taxon>
    </lineage>
</organism>
<feature type="coiled-coil region" evidence="1">
    <location>
        <begin position="21"/>
        <end position="48"/>
    </location>
</feature>